<dbReference type="InterPro" id="IPR000719">
    <property type="entry name" value="Prot_kinase_dom"/>
</dbReference>
<keyword evidence="3 6" id="KW-0547">Nucleotide-binding</keyword>
<comment type="similarity">
    <text evidence="7">Belongs to the protein kinase superfamily.</text>
</comment>
<dbReference type="PROSITE" id="PS00108">
    <property type="entry name" value="PROTEIN_KINASE_ST"/>
    <property type="match status" value="1"/>
</dbReference>
<evidence type="ECO:0000313" key="10">
    <source>
        <dbReference type="EMBL" id="KAG2206726.1"/>
    </source>
</evidence>
<evidence type="ECO:0000256" key="5">
    <source>
        <dbReference type="ARBA" id="ARBA00022840"/>
    </source>
</evidence>
<keyword evidence="1 7" id="KW-0723">Serine/threonine-protein kinase</keyword>
<comment type="caution">
    <text evidence="10">The sequence shown here is derived from an EMBL/GenBank/DDBJ whole genome shotgun (WGS) entry which is preliminary data.</text>
</comment>
<evidence type="ECO:0000256" key="7">
    <source>
        <dbReference type="RuleBase" id="RU000304"/>
    </source>
</evidence>
<keyword evidence="5 6" id="KW-0067">ATP-binding</keyword>
<keyword evidence="4" id="KW-0418">Kinase</keyword>
<protein>
    <recommendedName>
        <fullName evidence="9">Protein kinase domain-containing protein</fullName>
    </recommendedName>
</protein>
<dbReference type="SMART" id="SM00220">
    <property type="entry name" value="S_TKc"/>
    <property type="match status" value="1"/>
</dbReference>
<accession>A0A8H7R8W5</accession>
<dbReference type="Proteomes" id="UP000603453">
    <property type="component" value="Unassembled WGS sequence"/>
</dbReference>
<proteinExistence type="inferred from homology"/>
<dbReference type="Gene3D" id="3.30.200.20">
    <property type="entry name" value="Phosphorylase Kinase, domain 1"/>
    <property type="match status" value="1"/>
</dbReference>
<dbReference type="GO" id="GO:0034501">
    <property type="term" value="P:protein localization to kinetochore"/>
    <property type="evidence" value="ECO:0007669"/>
    <property type="project" value="TreeGrafter"/>
</dbReference>
<dbReference type="InterPro" id="IPR011009">
    <property type="entry name" value="Kinase-like_dom_sf"/>
</dbReference>
<dbReference type="GO" id="GO:0005634">
    <property type="term" value="C:nucleus"/>
    <property type="evidence" value="ECO:0007669"/>
    <property type="project" value="TreeGrafter"/>
</dbReference>
<feature type="region of interest" description="Disordered" evidence="8">
    <location>
        <begin position="57"/>
        <end position="98"/>
    </location>
</feature>
<dbReference type="GO" id="GO:0007059">
    <property type="term" value="P:chromosome segregation"/>
    <property type="evidence" value="ECO:0007669"/>
    <property type="project" value="TreeGrafter"/>
</dbReference>
<evidence type="ECO:0000256" key="3">
    <source>
        <dbReference type="ARBA" id="ARBA00022741"/>
    </source>
</evidence>
<dbReference type="GO" id="GO:0004674">
    <property type="term" value="F:protein serine/threonine kinase activity"/>
    <property type="evidence" value="ECO:0007669"/>
    <property type="project" value="UniProtKB-KW"/>
</dbReference>
<keyword evidence="2" id="KW-0808">Transferase</keyword>
<evidence type="ECO:0000256" key="8">
    <source>
        <dbReference type="SAM" id="MobiDB-lite"/>
    </source>
</evidence>
<dbReference type="OrthoDB" id="20524at2759"/>
<dbReference type="PROSITE" id="PS50011">
    <property type="entry name" value="PROTEIN_KINASE_DOM"/>
    <property type="match status" value="1"/>
</dbReference>
<feature type="domain" description="Protein kinase" evidence="9">
    <location>
        <begin position="140"/>
        <end position="411"/>
    </location>
</feature>
<dbReference type="Gene3D" id="1.10.510.10">
    <property type="entry name" value="Transferase(Phosphotransferase) domain 1"/>
    <property type="match status" value="1"/>
</dbReference>
<gene>
    <name evidence="10" type="ORF">INT47_003668</name>
</gene>
<organism evidence="10 11">
    <name type="scientific">Mucor saturninus</name>
    <dbReference type="NCBI Taxonomy" id="64648"/>
    <lineage>
        <taxon>Eukaryota</taxon>
        <taxon>Fungi</taxon>
        <taxon>Fungi incertae sedis</taxon>
        <taxon>Mucoromycota</taxon>
        <taxon>Mucoromycotina</taxon>
        <taxon>Mucoromycetes</taxon>
        <taxon>Mucorales</taxon>
        <taxon>Mucorineae</taxon>
        <taxon>Mucoraceae</taxon>
        <taxon>Mucor</taxon>
    </lineage>
</organism>
<dbReference type="AlphaFoldDB" id="A0A8H7R8W5"/>
<dbReference type="EMBL" id="JAEPRD010000029">
    <property type="protein sequence ID" value="KAG2206726.1"/>
    <property type="molecule type" value="Genomic_DNA"/>
</dbReference>
<evidence type="ECO:0000256" key="4">
    <source>
        <dbReference type="ARBA" id="ARBA00022777"/>
    </source>
</evidence>
<evidence type="ECO:0000256" key="2">
    <source>
        <dbReference type="ARBA" id="ARBA00022679"/>
    </source>
</evidence>
<evidence type="ECO:0000256" key="1">
    <source>
        <dbReference type="ARBA" id="ARBA00022527"/>
    </source>
</evidence>
<dbReference type="InterPro" id="IPR008271">
    <property type="entry name" value="Ser/Thr_kinase_AS"/>
</dbReference>
<reference evidence="10" key="1">
    <citation type="submission" date="2020-12" db="EMBL/GenBank/DDBJ databases">
        <title>Metabolic potential, ecology and presence of endohyphal bacteria is reflected in genomic diversity of Mucoromycotina.</title>
        <authorList>
            <person name="Muszewska A."/>
            <person name="Okrasinska A."/>
            <person name="Steczkiewicz K."/>
            <person name="Drgas O."/>
            <person name="Orlowska M."/>
            <person name="Perlinska-Lenart U."/>
            <person name="Aleksandrzak-Piekarczyk T."/>
            <person name="Szatraj K."/>
            <person name="Zielenkiewicz U."/>
            <person name="Pilsyk S."/>
            <person name="Malc E."/>
            <person name="Mieczkowski P."/>
            <person name="Kruszewska J.S."/>
            <person name="Biernat P."/>
            <person name="Pawlowska J."/>
        </authorList>
    </citation>
    <scope>NUCLEOTIDE SEQUENCE</scope>
    <source>
        <strain evidence="10">WA0000017839</strain>
    </source>
</reference>
<dbReference type="InterPro" id="IPR017441">
    <property type="entry name" value="Protein_kinase_ATP_BS"/>
</dbReference>
<dbReference type="FunFam" id="3.30.200.20:FF:000131">
    <property type="entry name" value="Dual specificity protein kinase TTK"/>
    <property type="match status" value="1"/>
</dbReference>
<keyword evidence="11" id="KW-1185">Reference proteome</keyword>
<name>A0A8H7R8W5_9FUNG</name>
<dbReference type="GO" id="GO:0007094">
    <property type="term" value="P:mitotic spindle assembly checkpoint signaling"/>
    <property type="evidence" value="ECO:0007669"/>
    <property type="project" value="TreeGrafter"/>
</dbReference>
<dbReference type="SUPFAM" id="SSF56112">
    <property type="entry name" value="Protein kinase-like (PK-like)"/>
    <property type="match status" value="1"/>
</dbReference>
<evidence type="ECO:0000313" key="11">
    <source>
        <dbReference type="Proteomes" id="UP000603453"/>
    </source>
</evidence>
<dbReference type="GO" id="GO:0005524">
    <property type="term" value="F:ATP binding"/>
    <property type="evidence" value="ECO:0007669"/>
    <property type="project" value="UniProtKB-UniRule"/>
</dbReference>
<dbReference type="GO" id="GO:0004712">
    <property type="term" value="F:protein serine/threonine/tyrosine kinase activity"/>
    <property type="evidence" value="ECO:0007669"/>
    <property type="project" value="TreeGrafter"/>
</dbReference>
<sequence>MSSSNPFKRPFDKLGSYITRTSLLLQEIEQDELDHFNNDAELDISCREYLPSFVKDRTERENIPTHVKTATPSPSSPKRAKTSTQEEDPNVKSLPSPLVKKEAPVKPQFDSFPRYHSVVNNKGPVEPRCLEEITVNGKRYLVLKPLGEGGSGKVFQVFSYEHTENFALKWVKVRNKEEMENVKNEIELMRLLEDSVHTITLFDSEFTPQVVLMIMEYGEMDFATLIKIKSLSPWDIDFIRYYWKQMLQAVCATHGKDIIHSDLKPANFIVIRGSLKLIDFGIAAVVPDYTTHIARDYQVGTRNFMAPETLTEGSNSASDTVFKQGRPSDIWSLGCILYQMIFGLPPFYSVPKHMLAKTITNPNHDIAFPKHAKYAGETIDIPDELSAVLKMCLHRNPKLRPTMSELLNTKF</sequence>
<dbReference type="GO" id="GO:0033316">
    <property type="term" value="P:meiotic spindle assembly checkpoint signaling"/>
    <property type="evidence" value="ECO:0007669"/>
    <property type="project" value="TreeGrafter"/>
</dbReference>
<dbReference type="Pfam" id="PF00069">
    <property type="entry name" value="Pkinase"/>
    <property type="match status" value="1"/>
</dbReference>
<dbReference type="PANTHER" id="PTHR22974:SF21">
    <property type="entry name" value="DUAL SPECIFICITY PROTEIN KINASE TTK"/>
    <property type="match status" value="1"/>
</dbReference>
<evidence type="ECO:0000256" key="6">
    <source>
        <dbReference type="PROSITE-ProRule" id="PRU10141"/>
    </source>
</evidence>
<dbReference type="PROSITE" id="PS00107">
    <property type="entry name" value="PROTEIN_KINASE_ATP"/>
    <property type="match status" value="1"/>
</dbReference>
<dbReference type="GO" id="GO:0000776">
    <property type="term" value="C:kinetochore"/>
    <property type="evidence" value="ECO:0007669"/>
    <property type="project" value="TreeGrafter"/>
</dbReference>
<feature type="binding site" evidence="6">
    <location>
        <position position="169"/>
    </location>
    <ligand>
        <name>ATP</name>
        <dbReference type="ChEBI" id="CHEBI:30616"/>
    </ligand>
</feature>
<evidence type="ECO:0000259" key="9">
    <source>
        <dbReference type="PROSITE" id="PS50011"/>
    </source>
</evidence>
<dbReference type="PANTHER" id="PTHR22974">
    <property type="entry name" value="MIXED LINEAGE PROTEIN KINASE"/>
    <property type="match status" value="1"/>
</dbReference>